<protein>
    <submittedName>
        <fullName evidence="6">MAPEG family protein</fullName>
    </submittedName>
</protein>
<evidence type="ECO:0000313" key="6">
    <source>
        <dbReference type="EMBL" id="TQV67637.1"/>
    </source>
</evidence>
<comment type="subcellular location">
    <subcellularLocation>
        <location evidence="1">Membrane</location>
    </subcellularLocation>
</comment>
<dbReference type="EMBL" id="VICH01000006">
    <property type="protein sequence ID" value="TQV67637.1"/>
    <property type="molecule type" value="Genomic_DNA"/>
</dbReference>
<dbReference type="InterPro" id="IPR023352">
    <property type="entry name" value="MAPEG-like_dom_sf"/>
</dbReference>
<dbReference type="AlphaFoldDB" id="A0A545SRQ9"/>
<dbReference type="SUPFAM" id="SSF161084">
    <property type="entry name" value="MAPEG domain-like"/>
    <property type="match status" value="1"/>
</dbReference>
<keyword evidence="4 5" id="KW-0472">Membrane</keyword>
<name>A0A545SRQ9_9RHOB</name>
<evidence type="ECO:0000256" key="2">
    <source>
        <dbReference type="ARBA" id="ARBA00022692"/>
    </source>
</evidence>
<organism evidence="6 7">
    <name type="scientific">Aliiroseovarius halocynthiae</name>
    <dbReference type="NCBI Taxonomy" id="985055"/>
    <lineage>
        <taxon>Bacteria</taxon>
        <taxon>Pseudomonadati</taxon>
        <taxon>Pseudomonadota</taxon>
        <taxon>Alphaproteobacteria</taxon>
        <taxon>Rhodobacterales</taxon>
        <taxon>Paracoccaceae</taxon>
        <taxon>Aliiroseovarius</taxon>
    </lineage>
</organism>
<accession>A0A545SRQ9</accession>
<dbReference type="OrthoDB" id="5880278at2"/>
<evidence type="ECO:0000256" key="1">
    <source>
        <dbReference type="ARBA" id="ARBA00004370"/>
    </source>
</evidence>
<evidence type="ECO:0000256" key="4">
    <source>
        <dbReference type="ARBA" id="ARBA00023136"/>
    </source>
</evidence>
<dbReference type="Proteomes" id="UP000315816">
    <property type="component" value="Unassembled WGS sequence"/>
</dbReference>
<evidence type="ECO:0000256" key="5">
    <source>
        <dbReference type="SAM" id="Phobius"/>
    </source>
</evidence>
<proteinExistence type="predicted"/>
<sequence length="188" mass="20764">MSQDQQRKKKYTKIILVYPVALIIASLLINIIFSGVDGFVVALPSRAVTVAMVLAAVLLLINHTWLMTSTELTRLRYDMHATPEEWAASANSKDDVSDEALEELQRRHNAHRNATENTVHFVFLAILVGLISPVTIAAQVWILGFAVGRLAHTYFYLVGNDNARGFAMSLSLVSLYGLASYAVVSLFV</sequence>
<dbReference type="RefSeq" id="WP_142853809.1">
    <property type="nucleotide sequence ID" value="NZ_FXWW01000002.1"/>
</dbReference>
<gene>
    <name evidence="6" type="ORF">FIL88_10520</name>
</gene>
<feature type="transmembrane region" description="Helical" evidence="5">
    <location>
        <begin position="12"/>
        <end position="33"/>
    </location>
</feature>
<comment type="caution">
    <text evidence="6">The sequence shown here is derived from an EMBL/GenBank/DDBJ whole genome shotgun (WGS) entry which is preliminary data.</text>
</comment>
<keyword evidence="3 5" id="KW-1133">Transmembrane helix</keyword>
<dbReference type="GO" id="GO:0016020">
    <property type="term" value="C:membrane"/>
    <property type="evidence" value="ECO:0007669"/>
    <property type="project" value="UniProtKB-SubCell"/>
</dbReference>
<feature type="transmembrane region" description="Helical" evidence="5">
    <location>
        <begin position="39"/>
        <end position="61"/>
    </location>
</feature>
<evidence type="ECO:0000313" key="7">
    <source>
        <dbReference type="Proteomes" id="UP000315816"/>
    </source>
</evidence>
<feature type="transmembrane region" description="Helical" evidence="5">
    <location>
        <begin position="166"/>
        <end position="187"/>
    </location>
</feature>
<dbReference type="Pfam" id="PF01124">
    <property type="entry name" value="MAPEG"/>
    <property type="match status" value="1"/>
</dbReference>
<dbReference type="InterPro" id="IPR001129">
    <property type="entry name" value="Membr-assoc_MAPEG"/>
</dbReference>
<feature type="transmembrane region" description="Helical" evidence="5">
    <location>
        <begin position="121"/>
        <end position="146"/>
    </location>
</feature>
<keyword evidence="2 5" id="KW-0812">Transmembrane</keyword>
<evidence type="ECO:0000256" key="3">
    <source>
        <dbReference type="ARBA" id="ARBA00022989"/>
    </source>
</evidence>
<reference evidence="6 7" key="1">
    <citation type="submission" date="2019-06" db="EMBL/GenBank/DDBJ databases">
        <title>A novel species of marine bacteria.</title>
        <authorList>
            <person name="Wang Y."/>
        </authorList>
    </citation>
    <scope>NUCLEOTIDE SEQUENCE [LARGE SCALE GENOMIC DNA]</scope>
    <source>
        <strain evidence="6 7">MA1-10</strain>
    </source>
</reference>
<dbReference type="Gene3D" id="1.20.120.550">
    <property type="entry name" value="Membrane associated eicosanoid/glutathione metabolism-like domain"/>
    <property type="match status" value="1"/>
</dbReference>
<keyword evidence="7" id="KW-1185">Reference proteome</keyword>